<keyword evidence="6" id="KW-0378">Hydrolase</keyword>
<name>A0AAQ3Q8L5_9LILI</name>
<dbReference type="GO" id="GO:0005737">
    <property type="term" value="C:cytoplasm"/>
    <property type="evidence" value="ECO:0007669"/>
    <property type="project" value="TreeGrafter"/>
</dbReference>
<dbReference type="CDD" id="cd22363">
    <property type="entry name" value="tRNA-intron_lyase_C"/>
    <property type="match status" value="1"/>
</dbReference>
<keyword evidence="6" id="KW-0540">Nuclease</keyword>
<dbReference type="InterPro" id="IPR036167">
    <property type="entry name" value="tRNA_intron_Endo_cat-like_sf"/>
</dbReference>
<protein>
    <recommendedName>
        <fullName evidence="2">tRNA-intron lyase</fullName>
        <ecNumber evidence="2">4.6.1.16</ecNumber>
    </recommendedName>
</protein>
<dbReference type="InterPro" id="IPR006676">
    <property type="entry name" value="tRNA_splic"/>
</dbReference>
<evidence type="ECO:0000313" key="7">
    <source>
        <dbReference type="Proteomes" id="UP001327560"/>
    </source>
</evidence>
<evidence type="ECO:0000313" key="6">
    <source>
        <dbReference type="EMBL" id="WOL00466.1"/>
    </source>
</evidence>
<reference evidence="6 7" key="1">
    <citation type="submission" date="2023-10" db="EMBL/GenBank/DDBJ databases">
        <title>Chromosome-scale genome assembly provides insights into flower coloration mechanisms of Canna indica.</title>
        <authorList>
            <person name="Li C."/>
        </authorList>
    </citation>
    <scope>NUCLEOTIDE SEQUENCE [LARGE SCALE GENOMIC DNA]</scope>
    <source>
        <tissue evidence="6">Flower</tissue>
    </source>
</reference>
<evidence type="ECO:0000259" key="4">
    <source>
        <dbReference type="Pfam" id="PF01974"/>
    </source>
</evidence>
<comment type="similarity">
    <text evidence="1">Belongs to the tRNA-intron endonuclease family.</text>
</comment>
<organism evidence="6 7">
    <name type="scientific">Canna indica</name>
    <name type="common">Indian-shot</name>
    <dbReference type="NCBI Taxonomy" id="4628"/>
    <lineage>
        <taxon>Eukaryota</taxon>
        <taxon>Viridiplantae</taxon>
        <taxon>Streptophyta</taxon>
        <taxon>Embryophyta</taxon>
        <taxon>Tracheophyta</taxon>
        <taxon>Spermatophyta</taxon>
        <taxon>Magnoliopsida</taxon>
        <taxon>Liliopsida</taxon>
        <taxon>Zingiberales</taxon>
        <taxon>Cannaceae</taxon>
        <taxon>Canna</taxon>
    </lineage>
</organism>
<dbReference type="AlphaFoldDB" id="A0AAQ3Q8L5"/>
<dbReference type="GO" id="GO:0003676">
    <property type="term" value="F:nucleic acid binding"/>
    <property type="evidence" value="ECO:0007669"/>
    <property type="project" value="InterPro"/>
</dbReference>
<dbReference type="InterPro" id="IPR011856">
    <property type="entry name" value="tRNA_endonuc-like_dom_sf"/>
</dbReference>
<dbReference type="Pfam" id="PF01974">
    <property type="entry name" value="tRNA_int_endo"/>
    <property type="match status" value="1"/>
</dbReference>
<dbReference type="EMBL" id="CP136892">
    <property type="protein sequence ID" value="WOL00466.1"/>
    <property type="molecule type" value="Genomic_DNA"/>
</dbReference>
<dbReference type="InterPro" id="IPR006677">
    <property type="entry name" value="tRNA_intron_Endonuc_cat-like"/>
</dbReference>
<proteinExistence type="inferred from homology"/>
<dbReference type="GO" id="GO:0000213">
    <property type="term" value="F:tRNA-intron lyase activity"/>
    <property type="evidence" value="ECO:0007669"/>
    <property type="project" value="UniProtKB-EC"/>
</dbReference>
<comment type="catalytic activity">
    <reaction evidence="3">
        <text>pretRNA = a 3'-half-tRNA molecule with a 5'-OH end + a 5'-half-tRNA molecule with a 2',3'-cyclic phosphate end + an intron with a 2',3'-cyclic phosphate and a 5'-hydroxyl terminus.</text>
        <dbReference type="EC" id="4.6.1.16"/>
    </reaction>
</comment>
<evidence type="ECO:0000256" key="3">
    <source>
        <dbReference type="ARBA" id="ARBA00034031"/>
    </source>
</evidence>
<dbReference type="Pfam" id="PF02778">
    <property type="entry name" value="tRNA_int_endo_N"/>
    <property type="match status" value="1"/>
</dbReference>
<dbReference type="PANTHER" id="PTHR21227">
    <property type="entry name" value="TRNA-SPLICING ENDONUCLEASE SUBUNIT SEN2"/>
    <property type="match status" value="1"/>
</dbReference>
<accession>A0AAQ3Q8L5</accession>
<dbReference type="InterPro" id="IPR006678">
    <property type="entry name" value="tRNA_intron_Endonuc_N"/>
</dbReference>
<dbReference type="SUPFAM" id="SSF53032">
    <property type="entry name" value="tRNA-intron endonuclease catalytic domain-like"/>
    <property type="match status" value="1"/>
</dbReference>
<evidence type="ECO:0000256" key="1">
    <source>
        <dbReference type="ARBA" id="ARBA00008078"/>
    </source>
</evidence>
<sequence length="248" mass="28284">MELGGPRWKGKGFEDIAQANPMSEIISRLQTSLTQSEASATLSGCTALLESEPEAAELLERASFGQKITNCNDDKHWFQLAPEESFYLCHALKCIKILRKDNTLMDESELWNHFGSKRKTFPEVYKAYSHLRLKNWVVRSGTHYGADFVAYRHHPALVHAEYAVLVIPEKDGNVNNARLSQWSDLCCSLRLSGSVAKTLLVLHVSSCDRRDWSSLSCLEQVTVEEQIIRRWIPERSREDKHVEVDEAH</sequence>
<dbReference type="EC" id="4.6.1.16" evidence="2"/>
<dbReference type="Gene3D" id="3.40.1170.20">
    <property type="entry name" value="tRNA intron endonuclease, N-terminal domain"/>
    <property type="match status" value="1"/>
</dbReference>
<feature type="domain" description="tRNA intron endonuclease N-terminal" evidence="5">
    <location>
        <begin position="39"/>
        <end position="111"/>
    </location>
</feature>
<keyword evidence="7" id="KW-1185">Reference proteome</keyword>
<dbReference type="GO" id="GO:0000214">
    <property type="term" value="C:tRNA-intron endonuclease complex"/>
    <property type="evidence" value="ECO:0007669"/>
    <property type="project" value="TreeGrafter"/>
</dbReference>
<dbReference type="Gene3D" id="3.40.1350.10">
    <property type="match status" value="1"/>
</dbReference>
<evidence type="ECO:0000259" key="5">
    <source>
        <dbReference type="Pfam" id="PF02778"/>
    </source>
</evidence>
<feature type="domain" description="tRNA intron endonuclease catalytic" evidence="4">
    <location>
        <begin position="123"/>
        <end position="205"/>
    </location>
</feature>
<dbReference type="PANTHER" id="PTHR21227:SF0">
    <property type="entry name" value="TRNA-SPLICING ENDONUCLEASE SUBUNIT SEN2"/>
    <property type="match status" value="1"/>
</dbReference>
<gene>
    <name evidence="6" type="ORF">Cni_G09179</name>
</gene>
<keyword evidence="6" id="KW-0255">Endonuclease</keyword>
<dbReference type="Proteomes" id="UP001327560">
    <property type="component" value="Chromosome 3"/>
</dbReference>
<evidence type="ECO:0000256" key="2">
    <source>
        <dbReference type="ARBA" id="ARBA00012573"/>
    </source>
</evidence>
<dbReference type="GO" id="GO:0000379">
    <property type="term" value="P:tRNA-type intron splice site recognition and cleavage"/>
    <property type="evidence" value="ECO:0007669"/>
    <property type="project" value="TreeGrafter"/>
</dbReference>